<reference evidence="4 5" key="1">
    <citation type="submission" date="2024-01" db="EMBL/GenBank/DDBJ databases">
        <title>A draft genome for a cacao thread blight-causing isolate of Paramarasmius palmivorus.</title>
        <authorList>
            <person name="Baruah I.K."/>
            <person name="Bukari Y."/>
            <person name="Amoako-Attah I."/>
            <person name="Meinhardt L.W."/>
            <person name="Bailey B.A."/>
            <person name="Cohen S.P."/>
        </authorList>
    </citation>
    <scope>NUCLEOTIDE SEQUENCE [LARGE SCALE GENOMIC DNA]</scope>
    <source>
        <strain evidence="4 5">GH-12</strain>
    </source>
</reference>
<dbReference type="Gene3D" id="3.30.420.10">
    <property type="entry name" value="Ribonuclease H-like superfamily/Ribonuclease H"/>
    <property type="match status" value="1"/>
</dbReference>
<dbReference type="SUPFAM" id="SSF53098">
    <property type="entry name" value="Ribonuclease H-like"/>
    <property type="match status" value="1"/>
</dbReference>
<dbReference type="InterPro" id="IPR036397">
    <property type="entry name" value="RNaseH_sf"/>
</dbReference>
<dbReference type="InterPro" id="IPR003165">
    <property type="entry name" value="Piwi"/>
</dbReference>
<accession>A0AAW0DE33</accession>
<dbReference type="PROSITE" id="PS50822">
    <property type="entry name" value="PIWI"/>
    <property type="match status" value="1"/>
</dbReference>
<dbReference type="InterPro" id="IPR012337">
    <property type="entry name" value="RNaseH-like_sf"/>
</dbReference>
<comment type="caution">
    <text evidence="4">The sequence shown here is derived from an EMBL/GenBank/DDBJ whole genome shotgun (WGS) entry which is preliminary data.</text>
</comment>
<dbReference type="Gene3D" id="2.170.260.10">
    <property type="entry name" value="paz domain"/>
    <property type="match status" value="1"/>
</dbReference>
<dbReference type="InterPro" id="IPR032474">
    <property type="entry name" value="Argonaute_N"/>
</dbReference>
<feature type="domain" description="Piwi" evidence="3">
    <location>
        <begin position="539"/>
        <end position="844"/>
    </location>
</feature>
<feature type="region of interest" description="Disordered" evidence="1">
    <location>
        <begin position="1"/>
        <end position="43"/>
    </location>
</feature>
<keyword evidence="5" id="KW-1185">Reference proteome</keyword>
<dbReference type="PANTHER" id="PTHR22891">
    <property type="entry name" value="EUKARYOTIC TRANSLATION INITIATION FACTOR 2C"/>
    <property type="match status" value="1"/>
</dbReference>
<evidence type="ECO:0008006" key="6">
    <source>
        <dbReference type="Google" id="ProtNLM"/>
    </source>
</evidence>
<evidence type="ECO:0000259" key="3">
    <source>
        <dbReference type="PROSITE" id="PS50822"/>
    </source>
</evidence>
<proteinExistence type="predicted"/>
<sequence length="888" mass="97831">MYRGRGREPSRATGRGGPRGQRGGRPSYKPPPSRIQAGGPTGSLVTTNLFPIRTLPTKSYWQYEVDIQPEVKNFARRQEIFNKLRSNVAPEIFGSLPIYDGNKQMYVSTELHLLGSNEGSTFLVAMGPNTPAQVGQRGTYQVRLTKTTAVPINFSDLPRLLTARGSSVEAVTVATNLLQLIIKQASNMNHVHNNRSYFVEQGKLKLEGSGLELLHGFFQSIRPGINELYVNVDTSMTAAYQPGPLLGVVMDFMNKGGDVRALKLKSDSADYRKLANFLKNVQVKIQTTGRVKRIRGLVENADAFQFVNRDGIATTVGEYMKALHNRDLMYRGIVGVNLSNPNQPPTIVPMELCDVVPGQLYKKRIPDAFTATAVGFATLSPQDRLAWIAAPGLAPIGDYARSEFIVESGMVIDEQPKNIKGGILAAPSVVFQRPTRVDNGKWRVEKLNNPKSLSAWVVVSFSTMSIGNLKTQMRRLFDCCKALGMGTFSSRLHLYALIKQALGATEPSVVQQGTEQNPERSLRAAINTLSQDAQTQNIMVIVILPSSPGAGDLRAKVKHWGDVTEGIRTQCLREDKVMNAGNPYWNNVALKLNARLGGRNFLVESQVMQNIRRESTIIMGADVGHAGPGIQRPSVASLVWSTDNTVVDYRAMTCIQPPRQEKISNLEAMAEHALLQSFARINGNPPSRIFFFRDGLSEGEYERTAREEIAMIENVWKKRNVTRPPKLTYVVVGKGHHIVFFPGASSDACDDKGNCKAGFVTKEADIPSALAPDFYLMSHPGALGTSRSSHYIVLRDDNQAGIEGIQNLAYSLCHVYARATRSVSIPAPVYYADLACSRLAFHISPDSQIRFGDTGSVASGGQDQVDLEQWAREYGKINSNMENSMYFL</sequence>
<dbReference type="SMART" id="SM00950">
    <property type="entry name" value="Piwi"/>
    <property type="match status" value="1"/>
</dbReference>
<name>A0AAW0DE33_9AGAR</name>
<dbReference type="Gene3D" id="3.40.50.2300">
    <property type="match status" value="1"/>
</dbReference>
<dbReference type="Pfam" id="PF02170">
    <property type="entry name" value="PAZ"/>
    <property type="match status" value="1"/>
</dbReference>
<dbReference type="EMBL" id="JAYKXP010000017">
    <property type="protein sequence ID" value="KAK7049273.1"/>
    <property type="molecule type" value="Genomic_DNA"/>
</dbReference>
<evidence type="ECO:0000313" key="4">
    <source>
        <dbReference type="EMBL" id="KAK7049273.1"/>
    </source>
</evidence>
<dbReference type="Pfam" id="PF16486">
    <property type="entry name" value="ArgoN"/>
    <property type="match status" value="1"/>
</dbReference>
<feature type="domain" description="PAZ" evidence="2">
    <location>
        <begin position="248"/>
        <end position="357"/>
    </location>
</feature>
<feature type="compositionally biased region" description="Basic and acidic residues" evidence="1">
    <location>
        <begin position="1"/>
        <end position="10"/>
    </location>
</feature>
<gene>
    <name evidence="4" type="ORF">VNI00_005874</name>
</gene>
<feature type="compositionally biased region" description="Gly residues" evidence="1">
    <location>
        <begin position="14"/>
        <end position="23"/>
    </location>
</feature>
<evidence type="ECO:0000259" key="2">
    <source>
        <dbReference type="PROSITE" id="PS50821"/>
    </source>
</evidence>
<evidence type="ECO:0000313" key="5">
    <source>
        <dbReference type="Proteomes" id="UP001383192"/>
    </source>
</evidence>
<dbReference type="InterPro" id="IPR003100">
    <property type="entry name" value="PAZ_dom"/>
</dbReference>
<dbReference type="CDD" id="cd02846">
    <property type="entry name" value="PAZ_argonaute_like"/>
    <property type="match status" value="1"/>
</dbReference>
<dbReference type="GO" id="GO:0003723">
    <property type="term" value="F:RNA binding"/>
    <property type="evidence" value="ECO:0007669"/>
    <property type="project" value="InterPro"/>
</dbReference>
<evidence type="ECO:0000256" key="1">
    <source>
        <dbReference type="SAM" id="MobiDB-lite"/>
    </source>
</evidence>
<dbReference type="Proteomes" id="UP001383192">
    <property type="component" value="Unassembled WGS sequence"/>
</dbReference>
<organism evidence="4 5">
    <name type="scientific">Paramarasmius palmivorus</name>
    <dbReference type="NCBI Taxonomy" id="297713"/>
    <lineage>
        <taxon>Eukaryota</taxon>
        <taxon>Fungi</taxon>
        <taxon>Dikarya</taxon>
        <taxon>Basidiomycota</taxon>
        <taxon>Agaricomycotina</taxon>
        <taxon>Agaricomycetes</taxon>
        <taxon>Agaricomycetidae</taxon>
        <taxon>Agaricales</taxon>
        <taxon>Marasmiineae</taxon>
        <taxon>Marasmiaceae</taxon>
        <taxon>Paramarasmius</taxon>
    </lineage>
</organism>
<dbReference type="Pfam" id="PF08699">
    <property type="entry name" value="ArgoL1"/>
    <property type="match status" value="1"/>
</dbReference>
<dbReference type="Pfam" id="PF02171">
    <property type="entry name" value="Piwi"/>
    <property type="match status" value="1"/>
</dbReference>
<dbReference type="InterPro" id="IPR014811">
    <property type="entry name" value="ArgoL1"/>
</dbReference>
<dbReference type="SUPFAM" id="SSF101690">
    <property type="entry name" value="PAZ domain"/>
    <property type="match status" value="1"/>
</dbReference>
<dbReference type="SMART" id="SM01163">
    <property type="entry name" value="DUF1785"/>
    <property type="match status" value="1"/>
</dbReference>
<dbReference type="PROSITE" id="PS50821">
    <property type="entry name" value="PAZ"/>
    <property type="match status" value="1"/>
</dbReference>
<protein>
    <recommendedName>
        <fullName evidence="6">Piwi-domain-containing protein</fullName>
    </recommendedName>
</protein>
<dbReference type="InterPro" id="IPR036085">
    <property type="entry name" value="PAZ_dom_sf"/>
</dbReference>
<dbReference type="AlphaFoldDB" id="A0AAW0DE33"/>